<dbReference type="EMBL" id="GGFK01015663">
    <property type="protein sequence ID" value="MBW48984.1"/>
    <property type="molecule type" value="Transcribed_RNA"/>
</dbReference>
<evidence type="ECO:0000313" key="1">
    <source>
        <dbReference type="EMBL" id="MBW48984.1"/>
    </source>
</evidence>
<accession>A0A2M4B7E6</accession>
<organism evidence="1">
    <name type="scientific">Anopheles triannulatus</name>
    <dbReference type="NCBI Taxonomy" id="58253"/>
    <lineage>
        <taxon>Eukaryota</taxon>
        <taxon>Metazoa</taxon>
        <taxon>Ecdysozoa</taxon>
        <taxon>Arthropoda</taxon>
        <taxon>Hexapoda</taxon>
        <taxon>Insecta</taxon>
        <taxon>Pterygota</taxon>
        <taxon>Neoptera</taxon>
        <taxon>Endopterygota</taxon>
        <taxon>Diptera</taxon>
        <taxon>Nematocera</taxon>
        <taxon>Culicoidea</taxon>
        <taxon>Culicidae</taxon>
        <taxon>Anophelinae</taxon>
        <taxon>Anopheles</taxon>
    </lineage>
</organism>
<reference evidence="1" key="1">
    <citation type="submission" date="2018-01" db="EMBL/GenBank/DDBJ databases">
        <title>An insight into the sialome of Amazonian anophelines.</title>
        <authorList>
            <person name="Ribeiro J.M."/>
            <person name="Scarpassa V."/>
            <person name="Calvo E."/>
        </authorList>
    </citation>
    <scope>NUCLEOTIDE SEQUENCE</scope>
    <source>
        <tissue evidence="1">Salivary glands</tissue>
    </source>
</reference>
<name>A0A2M4B7E6_9DIPT</name>
<protein>
    <submittedName>
        <fullName evidence="1">Putative secreted protein</fullName>
    </submittedName>
</protein>
<sequence>MMKRKRKRRRHSSGSDRSARCLLYLLPVVCVRSVKSATAGVRPLSAAISRWPTVDESRQSGPTVFVSGEKRRV</sequence>
<proteinExistence type="predicted"/>
<dbReference type="AlphaFoldDB" id="A0A2M4B7E6"/>